<dbReference type="Gene3D" id="2.30.38.10">
    <property type="entry name" value="Luciferase, Domain 3"/>
    <property type="match status" value="2"/>
</dbReference>
<keyword evidence="5" id="KW-0677">Repeat</keyword>
<dbReference type="SUPFAM" id="SSF47336">
    <property type="entry name" value="ACP-like"/>
    <property type="match status" value="4"/>
</dbReference>
<dbReference type="FunFam" id="3.40.50.12780:FF:000012">
    <property type="entry name" value="Non-ribosomal peptide synthetase"/>
    <property type="match status" value="1"/>
</dbReference>
<dbReference type="InterPro" id="IPR029063">
    <property type="entry name" value="SAM-dependent_MTases_sf"/>
</dbReference>
<evidence type="ECO:0000256" key="4">
    <source>
        <dbReference type="ARBA" id="ARBA00022553"/>
    </source>
</evidence>
<dbReference type="SUPFAM" id="SSF53474">
    <property type="entry name" value="alpha/beta-Hydrolases"/>
    <property type="match status" value="1"/>
</dbReference>
<dbReference type="PROSITE" id="PS00012">
    <property type="entry name" value="PHOSPHOPANTETHEINE"/>
    <property type="match status" value="4"/>
</dbReference>
<dbReference type="GO" id="GO:0031177">
    <property type="term" value="F:phosphopantetheine binding"/>
    <property type="evidence" value="ECO:0007669"/>
    <property type="project" value="InterPro"/>
</dbReference>
<dbReference type="Gene3D" id="3.30.559.10">
    <property type="entry name" value="Chloramphenicol acetyltransferase-like domain"/>
    <property type="match status" value="3"/>
</dbReference>
<dbReference type="SUPFAM" id="SSF52777">
    <property type="entry name" value="CoA-dependent acyltransferases"/>
    <property type="match status" value="7"/>
</dbReference>
<dbReference type="InterPro" id="IPR006162">
    <property type="entry name" value="Ppantetheine_attach_site"/>
</dbReference>
<accession>A0A561TQN4</accession>
<dbReference type="InterPro" id="IPR020806">
    <property type="entry name" value="PKS_PP-bd"/>
</dbReference>
<feature type="domain" description="Carrier" evidence="7">
    <location>
        <begin position="720"/>
        <end position="795"/>
    </location>
</feature>
<dbReference type="InterPro" id="IPR020845">
    <property type="entry name" value="AMP-binding_CS"/>
</dbReference>
<dbReference type="FunFam" id="3.30.300.30:FF:000010">
    <property type="entry name" value="Enterobactin synthetase component F"/>
    <property type="match status" value="2"/>
</dbReference>
<dbReference type="CDD" id="cd12117">
    <property type="entry name" value="A_NRPS_Srf_like"/>
    <property type="match status" value="1"/>
</dbReference>
<dbReference type="Gene3D" id="3.40.50.980">
    <property type="match status" value="4"/>
</dbReference>
<protein>
    <submittedName>
        <fullName evidence="8">Amino acid adenylation domain-containing protein</fullName>
    </submittedName>
</protein>
<dbReference type="InterPro" id="IPR025110">
    <property type="entry name" value="AMP-bd_C"/>
</dbReference>
<dbReference type="CDD" id="cd05930">
    <property type="entry name" value="A_NRPS"/>
    <property type="match status" value="2"/>
</dbReference>
<dbReference type="InterPro" id="IPR000873">
    <property type="entry name" value="AMP-dep_synth/lig_dom"/>
</dbReference>
<dbReference type="GO" id="GO:0017000">
    <property type="term" value="P:antibiotic biosynthetic process"/>
    <property type="evidence" value="ECO:0007669"/>
    <property type="project" value="UniProtKB-ARBA"/>
</dbReference>
<proteinExistence type="inferred from homology"/>
<feature type="region of interest" description="Disordered" evidence="6">
    <location>
        <begin position="1"/>
        <end position="32"/>
    </location>
</feature>
<comment type="cofactor">
    <cofactor evidence="1">
        <name>pantetheine 4'-phosphate</name>
        <dbReference type="ChEBI" id="CHEBI:47942"/>
    </cofactor>
</comment>
<dbReference type="SUPFAM" id="SSF53335">
    <property type="entry name" value="S-adenosyl-L-methionine-dependent methyltransferases"/>
    <property type="match status" value="1"/>
</dbReference>
<feature type="compositionally biased region" description="Polar residues" evidence="6">
    <location>
        <begin position="19"/>
        <end position="31"/>
    </location>
</feature>
<evidence type="ECO:0000259" key="7">
    <source>
        <dbReference type="PROSITE" id="PS50075"/>
    </source>
</evidence>
<dbReference type="RefSeq" id="WP_145870934.1">
    <property type="nucleotide sequence ID" value="NZ_BNCE01000010.1"/>
</dbReference>
<dbReference type="Pfam" id="PF08242">
    <property type="entry name" value="Methyltransf_12"/>
    <property type="match status" value="1"/>
</dbReference>
<comment type="caution">
    <text evidence="8">The sequence shown here is derived from an EMBL/GenBank/DDBJ whole genome shotgun (WGS) entry which is preliminary data.</text>
</comment>
<dbReference type="InterPro" id="IPR001031">
    <property type="entry name" value="Thioesterase"/>
</dbReference>
<evidence type="ECO:0000313" key="9">
    <source>
        <dbReference type="Proteomes" id="UP000316603"/>
    </source>
</evidence>
<dbReference type="Gene3D" id="3.30.300.30">
    <property type="match status" value="4"/>
</dbReference>
<dbReference type="GO" id="GO:0043041">
    <property type="term" value="P:amino acid activation for nonribosomal peptide biosynthetic process"/>
    <property type="evidence" value="ECO:0007669"/>
    <property type="project" value="TreeGrafter"/>
</dbReference>
<dbReference type="Gene3D" id="3.30.559.30">
    <property type="entry name" value="Nonribosomal peptide synthetase, condensation domain"/>
    <property type="match status" value="5"/>
</dbReference>
<dbReference type="GO" id="GO:0003824">
    <property type="term" value="F:catalytic activity"/>
    <property type="evidence" value="ECO:0007669"/>
    <property type="project" value="InterPro"/>
</dbReference>
<dbReference type="FunFam" id="3.40.50.980:FF:000001">
    <property type="entry name" value="Non-ribosomal peptide synthetase"/>
    <property type="match status" value="3"/>
</dbReference>
<dbReference type="Pfam" id="PF00501">
    <property type="entry name" value="AMP-binding"/>
    <property type="match status" value="3"/>
</dbReference>
<dbReference type="Proteomes" id="UP000316603">
    <property type="component" value="Unassembled WGS sequence"/>
</dbReference>
<dbReference type="Pfam" id="PF00550">
    <property type="entry name" value="PP-binding"/>
    <property type="match status" value="4"/>
</dbReference>
<evidence type="ECO:0000313" key="8">
    <source>
        <dbReference type="EMBL" id="TWF89412.1"/>
    </source>
</evidence>
<keyword evidence="9" id="KW-1185">Reference proteome</keyword>
<keyword evidence="3" id="KW-0596">Phosphopantetheine</keyword>
<dbReference type="InterPro" id="IPR036736">
    <property type="entry name" value="ACP-like_sf"/>
</dbReference>
<dbReference type="Pfam" id="PF13193">
    <property type="entry name" value="AMP-binding_C"/>
    <property type="match status" value="2"/>
</dbReference>
<dbReference type="Gene3D" id="1.10.1200.10">
    <property type="entry name" value="ACP-like"/>
    <property type="match status" value="3"/>
</dbReference>
<dbReference type="PANTHER" id="PTHR45527">
    <property type="entry name" value="NONRIBOSOMAL PEPTIDE SYNTHETASE"/>
    <property type="match status" value="1"/>
</dbReference>
<dbReference type="PROSITE" id="PS50075">
    <property type="entry name" value="CARRIER"/>
    <property type="match status" value="4"/>
</dbReference>
<dbReference type="InterPro" id="IPR001242">
    <property type="entry name" value="Condensation_dom"/>
</dbReference>
<dbReference type="GO" id="GO:0009403">
    <property type="term" value="P:toxin biosynthetic process"/>
    <property type="evidence" value="ECO:0007669"/>
    <property type="project" value="UniProtKB-ARBA"/>
</dbReference>
<name>A0A561TQN4_9ACTN</name>
<dbReference type="InterPro" id="IPR042099">
    <property type="entry name" value="ANL_N_sf"/>
</dbReference>
<feature type="domain" description="Carrier" evidence="7">
    <location>
        <begin position="1285"/>
        <end position="1360"/>
    </location>
</feature>
<dbReference type="SUPFAM" id="SSF56801">
    <property type="entry name" value="Acetyl-CoA synthetase-like"/>
    <property type="match status" value="3"/>
</dbReference>
<dbReference type="FunFam" id="2.30.38.10:FF:000001">
    <property type="entry name" value="Non-ribosomal peptide synthetase PvdI"/>
    <property type="match status" value="1"/>
</dbReference>
<dbReference type="Gene3D" id="3.40.50.150">
    <property type="entry name" value="Vaccinia Virus protein VP39"/>
    <property type="match status" value="1"/>
</dbReference>
<dbReference type="FunFam" id="1.10.1200.10:FF:000016">
    <property type="entry name" value="Non-ribosomal peptide synthase"/>
    <property type="match status" value="4"/>
</dbReference>
<evidence type="ECO:0000256" key="6">
    <source>
        <dbReference type="SAM" id="MobiDB-lite"/>
    </source>
</evidence>
<evidence type="ECO:0000256" key="1">
    <source>
        <dbReference type="ARBA" id="ARBA00001957"/>
    </source>
</evidence>
<reference evidence="8 9" key="1">
    <citation type="submission" date="2019-06" db="EMBL/GenBank/DDBJ databases">
        <title>Sequencing the genomes of 1000 actinobacteria strains.</title>
        <authorList>
            <person name="Klenk H.-P."/>
        </authorList>
    </citation>
    <scope>NUCLEOTIDE SEQUENCE [LARGE SCALE GENOMIC DNA]</scope>
    <source>
        <strain evidence="8 9">DSM 41695</strain>
    </source>
</reference>
<dbReference type="InterPro" id="IPR023213">
    <property type="entry name" value="CAT-like_dom_sf"/>
</dbReference>
<dbReference type="InterPro" id="IPR013217">
    <property type="entry name" value="Methyltransf_12"/>
</dbReference>
<dbReference type="OrthoDB" id="2472181at2"/>
<dbReference type="CDD" id="cd02440">
    <property type="entry name" value="AdoMet_MTases"/>
    <property type="match status" value="1"/>
</dbReference>
<dbReference type="InterPro" id="IPR029058">
    <property type="entry name" value="AB_hydrolase_fold"/>
</dbReference>
<sequence length="4137" mass="446511">MPRLPRLPHAPQDTRGADGSNSPSEEASTTRALDPELLVAARSLAADNDTDLFSVLTAAFAAVLARYDGPEPIELGGAPGELLAITPGREDTFADLLRTVRLTGRRQVDEERYLAADAVFRPTADEPSKHQLVVEVRESAEQVHLDVAFDADAFDHATVERLLGHLTTLLAACVADPGLRPRTEAPLLTAAEQQRMLVDWNDTPTRFDHDRTLHACVAERVAADPDGALLIHRGTVWSAGRVDRAANRLAHRLRALGVGRGGRVALCLDRGPDLMVAILGILKAGAAYVPMDADYPVERLAYMMGAADCHALVTEAPLVPRLPRTDVPVVLMDRDAAELEQLPDHAPEDVAGPDDLCYIIFTSGSTGRPKGIAIRHRGVVNNLPDISATAGVGPADRAIALSSPSFDMSVYELLGLAVAGGSVVFPDPGRSKDPAHWHDLVREHGVTVWNSAPALLELYVEHVRALDDRTGIRTVILGGDWSLPDLPERLEALSPGIRVHVFGGFAEVSISSTWFLAGKPLPGWSSIPFGRPMAGQRLYVLDAAKQPVPVGVVGEIHMAGLGVAEGYYGNPELTATKFFEWSHGPVRSERLYATGDLARFHPDGLVELVGRIDHQVKIRGVRVELGEIESVLREDPSVARAVALARKDAAGDQRLVGYVVARSGAEIDPAALRRRIRTWLPEQMVPSAIVVLDELPISPNGKVDRKALPAPTYTAAGGREPRDAAERELCALFAELLGVERVSIDDSFFDLGGNSLHGIRLVRRLRARYDADLSIRTVFDAPTVAELAARVGGQAGRRRAPLTPLERPDPLPLSLAQQRLWFVEQLNGPSALYNIPFSFRITGPVDTVALIEALRDVVDRHEALRTVFVADSGVPEQRIVATPAAEDLVRQMRLPAAELDAAVRYAARQEFDLATQIPFRAWLFEAGPELRQLLIVVHHIAGDGWSMRPLADDLTAAYAARCAGRAPGWAPLPVQYADYTLWQRGRLGAVDAPDSPLYRQVRYWQKQLAGLPERVGFPADRPRPAVASQNSATLPLSVPAELHERLTELGRRTGTTLFMVLHASLAALLTRAGAGADLAVGTMAAGRTEDELDDLVGFFVNTLIVRTSTADNPRFADLLARVRETCIGADEHQDLPFDRLVEALNPVRSTAHHPLYQVSLTLQNTPDARIEVAGAEVSAEILSTGKLLTDVHFDVTESWTDDGRPGGIHLVAHYALDLFEAESVRSLMEGWVAVLTQAADDPATRVGEFPAPGGRKPAALPARTGAGAGALVPEPQDALGADGRAPRDGQEALLCRLFGEILGVDRVSIDDNFFALGGHSLLATRLLGRIRAATGAGLRLRQLFEAPTVAELAQRLRDSAPPREPLTPQVRPERIPLSYAQRRLWFQDRLQGPSSTYNMPLALRLDGRVDSAALEGALGDLVRRHESLRTVYPDVEGTPEQRVVPAAEAFVELDRRRLDAADLEGELPAVSSTHTFDLARDLPLHAWLFEVAPERHVLLVIVHHIAGDGWSLVPLAKDLMAAYAARRSGGEPGWAPLPVQYADYTLWQLETLGAGDDPASVMSRQVNYWTEHLAGLPEVVSYPTDRPRPAVASYRGSMETFELSAELHRELVALAQGSGATLFMVVQAAMAALLTRMGAGTDTAVGAPIAGRLDNGLDDLVGFFVNTLVIRTDTSGDPTFAELLRRVRETCLVAYEHQDVPFDHLVERVNPRRSAAHHPLFQIILAVQNNKAPDFALADLDVAYDAPPTGRTQFDLHVDLFEQFDEDGRPAGVTCHIDYATDLYDAASVVRLFERWQRMLAGAAAAPETRLSRLPLLTAAERAELLVGRNDTAHPVLDAPLTELFAAQVRRAPDAVALVSQDGEWTYRQLDERANRVANWLLARGIRAEDPVAVALPRSPELLAVLLGILKAGAAYLPVDLGYPDARIDYVMADAHPVCVVTSADAVKRLAALAPGARVADLGSVLDGPADGAALPVVRPDQLAYLMYTSGSTGRPKGIATTHRNVAELVQDPAWGSGHSRVLAHSPHVFDASTYELWVPLCSGGTVVLAPPGAADPAVLTGCIEEYGVTAAWMTAALFTVIAAEYPQRLRTLTEIWSGGDVVPASAVDLVREAAPEVRIVDGYGPTETTTFVLHFPIDADADLGAGVPVGRPLANTRAYVLDGALEPVADGVAGELYVAGAGQARGYLGRAALTAERFVADPFGPPGSRMYRTGDVVRWSARGQLEFIGRADNQVKLRGHRIEPGEVEAVLREDPAVLAATVVVREDVPGDRRLVGYVVPMPDADTDPGDFVADWEATYETLYGEENAVGAGADFSGWNSSYTGGPIPLDEMREWQAATVGRILALEPGNVLEIGVGTGLLLSELLPHVESYWATDFSASVIDRLTRQLRDTEWAGRTHLSTRGADDFEGLPAGHFDTVVINSVIQYFPSGDYLARVLEGALTLLRPGGRIFVGDVRNRMSLRAFHVALQAGRFGADAAAARVLEAADAALRLERELVVDPGFFTALTGRADVGAVDVRLKRGLGRNEMSLHRYDVTLHKAPVPSHPVARLPEVAWPGGGLAAVEEIVAAHAGGVRIRGLLNERTAAEWHALRALEDAAPGARLADLPAADTGHALDPESLHAWGDANGRAVVTTYCGDRADLFDAVVLPAELATAPLDGLWHAESRPGALVNTPTRTMAAGRLIKVLRAGLAERLPEYMVPSVLMLIDTIPMTTNGKVDRQALPAPTYTGDGSGRSPRDDREALLCDLFTEVLGVDRVTIDDSFFDLGGHSLLATRLVSRVRTALDVELPVRALFEAPTVAELAQRLTGGTRARPVLERAVRPAALPLSHAQQRIWFEHSLEGPSPTYNMPFAFRLAGDLDTAALRAAVDDLVARHEPLRTVFPVLDGVPEQHVLPAAEAKASFIEETVPAAQSAARLAAAARHAFHLAAEIPIRTWLFRTGPDEHVLLILIHHIAADGWSMGPLARDLVTAYTARRSGGAPAWDALPVEYADYALWQRQLLGDPSDPHSEYTRQLEYWAEQLAELPDGVGFPTDRPRHAATSQLGATTWLEVPAWMHRGLAELARSQGATTFMVLQAAMAALLTRYGAGTDIAIGTGIAGRTDEALEELVGFFVNTLVMRTDTSGDPRFVDLVAQARETGIAAYEHQDLPFHQVVERLNPERSASGHPLFQVAFFLQNSPVERFTLPGMELEVQEAPTGNSVFDLFFSVSERSDRGGLDVMVQYRTELFDAATVERITSRWMAVLDFVLAHPEAALSKIDIVSPDERAELLGKRNATEAVYPEQTVASMIEECARTTPDTPAVEDESTVLTYRQLNARANRLARHLAERGIRPEDRVGVHLARTPDLVVALTALLKLGATYLPLDPAYPDDRLAYLLDDARPRLCLTAGRPAQVLNGVRSIALNDDGTAAALAAQSDQDLDAAPSHPEQSAYIIYTSGSTGRPKGVLVPHRALHKLAQEYRALMPRERRVAQFAAAGFDVSLQEMCTALASGATLVLCPDEVRRDPQALVAWIGRRSVTEAHLPNIALQALVDALPGTEDDLAPLTHIVQAGEAMAHSASLRRALARNRALTVHNEYGPTETGIVVIAWRGRELPSSSPEVPIGRPMANVRVYVLDQWLGPVVDGVIGELYVAGDTVANGYLGQRGLSASRFVADPYGPPGSRMYRTGDLVRWNAAAELEFLGRVDDQVKIRGFRIEPGEVEVALREEPGVAAAAVTVREDEPGNRRLVGYVVPPPGGAIDTVTLRRSLERRLPAHLVPSALVEIPAIPVTRNGKLDRRALPAPGRPAGRGGRALRDERERALCAVFAEVLGIEEVTVDDSFFELGGHSLLATRLTGRIRSALGIDVPVRMLFETPTVAGITAHLDGATGHDAYAPVLSLRAEGDAAPLFCVHPLGGLGWPYAGLLPHLDRAAPVFALQAEGVATTPARYITLEHMSEVYAERIVRAHGGPVHLLGWSFGGKLAHATAVRLESLGVEVSSLTIIDASPNPAGHREESVYLDILGMLGLDRDEIDDSMLEFEGFIAALRSHAAPLAELTREQVGNLAEIMAGHLALADRHSVGVFHGRTTLVASSLTLAAGTAGTAGTVGAEDWAPYLARQPRYQVVDFEHLHLMTPEALAVIGPLVNATLTDQA</sequence>
<dbReference type="EMBL" id="VIWV01000001">
    <property type="protein sequence ID" value="TWF89412.1"/>
    <property type="molecule type" value="Genomic_DNA"/>
</dbReference>
<keyword evidence="4" id="KW-0597">Phosphoprotein</keyword>
<evidence type="ECO:0000256" key="5">
    <source>
        <dbReference type="ARBA" id="ARBA00022737"/>
    </source>
</evidence>
<feature type="domain" description="Carrier" evidence="7">
    <location>
        <begin position="2738"/>
        <end position="2813"/>
    </location>
</feature>
<dbReference type="CDD" id="cd19540">
    <property type="entry name" value="LCL_NRPS-like"/>
    <property type="match status" value="3"/>
</dbReference>
<gene>
    <name evidence="8" type="ORF">FHX78_116454</name>
</gene>
<comment type="similarity">
    <text evidence="2">Belongs to the ATP-dependent AMP-binding enzyme family.</text>
</comment>
<feature type="region of interest" description="Disordered" evidence="6">
    <location>
        <begin position="1248"/>
        <end position="1285"/>
    </location>
</feature>
<dbReference type="InterPro" id="IPR045851">
    <property type="entry name" value="AMP-bd_C_sf"/>
</dbReference>
<dbReference type="PROSITE" id="PS00455">
    <property type="entry name" value="AMP_BINDING"/>
    <property type="match status" value="3"/>
</dbReference>
<dbReference type="Gene3D" id="3.40.50.12780">
    <property type="entry name" value="N-terminal domain of ligase-like"/>
    <property type="match status" value="1"/>
</dbReference>
<dbReference type="Pfam" id="PF00668">
    <property type="entry name" value="Condensation"/>
    <property type="match status" value="3"/>
</dbReference>
<dbReference type="GO" id="GO:0072330">
    <property type="term" value="P:monocarboxylic acid biosynthetic process"/>
    <property type="evidence" value="ECO:0007669"/>
    <property type="project" value="UniProtKB-ARBA"/>
</dbReference>
<dbReference type="InterPro" id="IPR010071">
    <property type="entry name" value="AA_adenyl_dom"/>
</dbReference>
<dbReference type="SMART" id="SM00823">
    <property type="entry name" value="PKS_PP"/>
    <property type="match status" value="4"/>
</dbReference>
<dbReference type="Gene3D" id="3.40.50.1820">
    <property type="entry name" value="alpha/beta hydrolase"/>
    <property type="match status" value="1"/>
</dbReference>
<dbReference type="GO" id="GO:0005829">
    <property type="term" value="C:cytosol"/>
    <property type="evidence" value="ECO:0007669"/>
    <property type="project" value="TreeGrafter"/>
</dbReference>
<dbReference type="Pfam" id="PF00975">
    <property type="entry name" value="Thioesterase"/>
    <property type="match status" value="1"/>
</dbReference>
<feature type="domain" description="Carrier" evidence="7">
    <location>
        <begin position="3797"/>
        <end position="3872"/>
    </location>
</feature>
<dbReference type="GO" id="GO:0008610">
    <property type="term" value="P:lipid biosynthetic process"/>
    <property type="evidence" value="ECO:0007669"/>
    <property type="project" value="UniProtKB-ARBA"/>
</dbReference>
<dbReference type="InterPro" id="IPR009081">
    <property type="entry name" value="PP-bd_ACP"/>
</dbReference>
<evidence type="ECO:0000256" key="2">
    <source>
        <dbReference type="ARBA" id="ARBA00006432"/>
    </source>
</evidence>
<evidence type="ECO:0000256" key="3">
    <source>
        <dbReference type="ARBA" id="ARBA00022450"/>
    </source>
</evidence>
<dbReference type="FunFam" id="3.30.559.30:FF:000001">
    <property type="entry name" value="Non-ribosomal peptide synthetase"/>
    <property type="match status" value="1"/>
</dbReference>
<organism evidence="8 9">
    <name type="scientific">Streptomyces capillispiralis</name>
    <dbReference type="NCBI Taxonomy" id="68182"/>
    <lineage>
        <taxon>Bacteria</taxon>
        <taxon>Bacillati</taxon>
        <taxon>Actinomycetota</taxon>
        <taxon>Actinomycetes</taxon>
        <taxon>Kitasatosporales</taxon>
        <taxon>Streptomycetaceae</taxon>
        <taxon>Streptomyces</taxon>
    </lineage>
</organism>
<dbReference type="NCBIfam" id="TIGR01733">
    <property type="entry name" value="AA-adenyl-dom"/>
    <property type="match status" value="3"/>
</dbReference>
<dbReference type="NCBIfam" id="NF003417">
    <property type="entry name" value="PRK04813.1"/>
    <property type="match status" value="4"/>
</dbReference>
<dbReference type="PANTHER" id="PTHR45527:SF1">
    <property type="entry name" value="FATTY ACID SYNTHASE"/>
    <property type="match status" value="1"/>
</dbReference>